<keyword evidence="8" id="KW-0812">Transmembrane</keyword>
<keyword evidence="8" id="KW-1133">Transmembrane helix</keyword>
<comment type="catalytic activity">
    <reaction evidence="7">
        <text>heme b + 3 reduced [NADPH--hemoprotein reductase] + 3 O2 = biliverdin IXalpha + CO + Fe(2+) + 3 oxidized [NADPH--hemoprotein reductase] + 3 H2O + H(+)</text>
        <dbReference type="Rhea" id="RHEA:21764"/>
        <dbReference type="Rhea" id="RHEA-COMP:11964"/>
        <dbReference type="Rhea" id="RHEA-COMP:11965"/>
        <dbReference type="ChEBI" id="CHEBI:15377"/>
        <dbReference type="ChEBI" id="CHEBI:15378"/>
        <dbReference type="ChEBI" id="CHEBI:15379"/>
        <dbReference type="ChEBI" id="CHEBI:17245"/>
        <dbReference type="ChEBI" id="CHEBI:29033"/>
        <dbReference type="ChEBI" id="CHEBI:57618"/>
        <dbReference type="ChEBI" id="CHEBI:57991"/>
        <dbReference type="ChEBI" id="CHEBI:58210"/>
        <dbReference type="ChEBI" id="CHEBI:60344"/>
        <dbReference type="EC" id="1.14.14.18"/>
    </reaction>
</comment>
<accession>A0ABN8P1M4</accession>
<dbReference type="CDD" id="cd19165">
    <property type="entry name" value="HemeO"/>
    <property type="match status" value="1"/>
</dbReference>
<evidence type="ECO:0000313" key="9">
    <source>
        <dbReference type="EMBL" id="CAH3129055.1"/>
    </source>
</evidence>
<dbReference type="InterPro" id="IPR002051">
    <property type="entry name" value="Haem_Oase"/>
</dbReference>
<sequence length="703" mass="79647">MEFYEKESVHEKCPAFKDGCPYSKLAQDIFMEEIKKCPEFKEGCPFKNMDNVKEMLEELSKMPESKHHTGPAHEQLLSLLKAIHSESKSLEEKVGECPVFKTKEGCPFKDASKEGKPLIEPPSDVLENQTVTDISKLKEKCPAFKEGCPFAKMDNESLLEEIKKCPEFKEGCAFKDAKSVEEIHSKLSQMPSGEKDCHHKEALMQTMKVIHSVGHEKADGCPLLQKDGCPFKSVESDGKAIINPPESVLPTEEIKAQQVKPSVHSVGLTDLKETCPAFESGCPFAKVGRKDFGKDLKECPEFKSGCPYKDSSDVGDLYQRLASLPQFSVKESHGAKLLDIFKHVHEVSQSLKDELGECPVFVTDEGCPFKTVCSDGKPLIDKLDDQRWTKILQSSLEDVINDVSEEIDKTEPSMHLSKELKKGTKRVHREAENVHFVKEFAKGRIERQWYKELLADLYFVYRALEEESEKHKDHELFKAVHFPNELGRLQSLEEDMEFYFGSEWRQVPMSDATKSYENRIHEVADKDPSLLIAHHYTRYLGDLSGGQILRKMAMKAMDLPSTGEGVKFYVFENIPDTKKFKMMYRSCLDGLRLDKMKADEIVKEANYVFLLNIYLFQEIDTLAGFEEEQPEKKKLTIEEIHSAVEETGKETSGVCPFTTMAKKEAPANRAGSKQEGRGINPVLLALFIAFAAIVIGLFFQKMS</sequence>
<keyword evidence="4" id="KW-0479">Metal-binding</keyword>
<name>A0ABN8P1M4_9CNID</name>
<dbReference type="Pfam" id="PF01126">
    <property type="entry name" value="Heme_oxygenase"/>
    <property type="match status" value="1"/>
</dbReference>
<keyword evidence="6" id="KW-0408">Iron</keyword>
<comment type="caution">
    <text evidence="9">The sequence shown here is derived from an EMBL/GenBank/DDBJ whole genome shotgun (WGS) entry which is preliminary data.</text>
</comment>
<dbReference type="Proteomes" id="UP001159405">
    <property type="component" value="Unassembled WGS sequence"/>
</dbReference>
<dbReference type="PRINTS" id="PR00088">
    <property type="entry name" value="HAEMOXYGNASE"/>
</dbReference>
<feature type="transmembrane region" description="Helical" evidence="8">
    <location>
        <begin position="678"/>
        <end position="699"/>
    </location>
</feature>
<gene>
    <name evidence="9" type="ORF">PLOB_00033921</name>
</gene>
<evidence type="ECO:0000256" key="1">
    <source>
        <dbReference type="ARBA" id="ARBA00006134"/>
    </source>
</evidence>
<protein>
    <recommendedName>
        <fullName evidence="2">heme oxygenase (biliverdin-producing)</fullName>
        <ecNumber evidence="2">1.14.14.18</ecNumber>
    </recommendedName>
</protein>
<comment type="similarity">
    <text evidence="1">Belongs to the heme oxygenase family.</text>
</comment>
<dbReference type="PANTHER" id="PTHR10720">
    <property type="entry name" value="HEME OXYGENASE"/>
    <property type="match status" value="1"/>
</dbReference>
<dbReference type="PROSITE" id="PS00593">
    <property type="entry name" value="HEME_OXYGENASE"/>
    <property type="match status" value="1"/>
</dbReference>
<dbReference type="EC" id="1.14.14.18" evidence="2"/>
<reference evidence="9 10" key="1">
    <citation type="submission" date="2022-05" db="EMBL/GenBank/DDBJ databases">
        <authorList>
            <consortium name="Genoscope - CEA"/>
            <person name="William W."/>
        </authorList>
    </citation>
    <scope>NUCLEOTIDE SEQUENCE [LARGE SCALE GENOMIC DNA]</scope>
</reference>
<evidence type="ECO:0000256" key="7">
    <source>
        <dbReference type="ARBA" id="ARBA00048328"/>
    </source>
</evidence>
<dbReference type="Gene3D" id="1.20.910.10">
    <property type="entry name" value="Heme oxygenase-like"/>
    <property type="match status" value="1"/>
</dbReference>
<evidence type="ECO:0000256" key="3">
    <source>
        <dbReference type="ARBA" id="ARBA00022617"/>
    </source>
</evidence>
<dbReference type="InterPro" id="IPR016084">
    <property type="entry name" value="Haem_Oase-like_multi-hlx"/>
</dbReference>
<evidence type="ECO:0000256" key="5">
    <source>
        <dbReference type="ARBA" id="ARBA00023002"/>
    </source>
</evidence>
<evidence type="ECO:0000256" key="6">
    <source>
        <dbReference type="ARBA" id="ARBA00023004"/>
    </source>
</evidence>
<dbReference type="InterPro" id="IPR016053">
    <property type="entry name" value="Haem_Oase-like"/>
</dbReference>
<keyword evidence="8" id="KW-0472">Membrane</keyword>
<evidence type="ECO:0000313" key="10">
    <source>
        <dbReference type="Proteomes" id="UP001159405"/>
    </source>
</evidence>
<evidence type="ECO:0000256" key="2">
    <source>
        <dbReference type="ARBA" id="ARBA00012360"/>
    </source>
</evidence>
<dbReference type="SUPFAM" id="SSF48613">
    <property type="entry name" value="Heme oxygenase-like"/>
    <property type="match status" value="1"/>
</dbReference>
<organism evidence="9 10">
    <name type="scientific">Porites lobata</name>
    <dbReference type="NCBI Taxonomy" id="104759"/>
    <lineage>
        <taxon>Eukaryota</taxon>
        <taxon>Metazoa</taxon>
        <taxon>Cnidaria</taxon>
        <taxon>Anthozoa</taxon>
        <taxon>Hexacorallia</taxon>
        <taxon>Scleractinia</taxon>
        <taxon>Fungiina</taxon>
        <taxon>Poritidae</taxon>
        <taxon>Porites</taxon>
    </lineage>
</organism>
<evidence type="ECO:0000256" key="8">
    <source>
        <dbReference type="SAM" id="Phobius"/>
    </source>
</evidence>
<evidence type="ECO:0000256" key="4">
    <source>
        <dbReference type="ARBA" id="ARBA00022723"/>
    </source>
</evidence>
<dbReference type="EMBL" id="CALNXK010000046">
    <property type="protein sequence ID" value="CAH3129055.1"/>
    <property type="molecule type" value="Genomic_DNA"/>
</dbReference>
<keyword evidence="5" id="KW-0560">Oxidoreductase</keyword>
<proteinExistence type="inferred from homology"/>
<dbReference type="InterPro" id="IPR018207">
    <property type="entry name" value="Haem_oxygenase_CS"/>
</dbReference>
<keyword evidence="10" id="KW-1185">Reference proteome</keyword>
<keyword evidence="3" id="KW-0349">Heme</keyword>
<dbReference type="PANTHER" id="PTHR10720:SF0">
    <property type="entry name" value="HEME OXYGENASE"/>
    <property type="match status" value="1"/>
</dbReference>